<dbReference type="OMA" id="AYEARMN"/>
<dbReference type="VEuPathDB" id="AmoebaDB:NF0102370"/>
<keyword evidence="1" id="KW-1133">Transmembrane helix</keyword>
<name>A0A6A5BG69_NAEFO</name>
<protein>
    <recommendedName>
        <fullName evidence="5">Pherophorin domain-containing protein</fullName>
    </recommendedName>
</protein>
<evidence type="ECO:0000313" key="3">
    <source>
        <dbReference type="EMBL" id="KAF0975987.1"/>
    </source>
</evidence>
<dbReference type="OrthoDB" id="10339886at2759"/>
<dbReference type="VEuPathDB" id="AmoebaDB:FDP41_005314"/>
<evidence type="ECO:0008006" key="5">
    <source>
        <dbReference type="Google" id="ProtNLM"/>
    </source>
</evidence>
<keyword evidence="4" id="KW-1185">Reference proteome</keyword>
<evidence type="ECO:0000256" key="2">
    <source>
        <dbReference type="SAM" id="SignalP"/>
    </source>
</evidence>
<keyword evidence="1" id="KW-0812">Transmembrane</keyword>
<proteinExistence type="predicted"/>
<dbReference type="EMBL" id="VFQX01000043">
    <property type="protein sequence ID" value="KAF0975987.1"/>
    <property type="molecule type" value="Genomic_DNA"/>
</dbReference>
<dbReference type="Proteomes" id="UP000444721">
    <property type="component" value="Unassembled WGS sequence"/>
</dbReference>
<reference evidence="3 4" key="1">
    <citation type="journal article" date="2019" name="Sci. Rep.">
        <title>Nanopore sequencing improves the draft genome of the human pathogenic amoeba Naegleria fowleri.</title>
        <authorList>
            <person name="Liechti N."/>
            <person name="Schurch N."/>
            <person name="Bruggmann R."/>
            <person name="Wittwer M."/>
        </authorList>
    </citation>
    <scope>NUCLEOTIDE SEQUENCE [LARGE SCALE GENOMIC DNA]</scope>
    <source>
        <strain evidence="3 4">ATCC 30894</strain>
    </source>
</reference>
<accession>A0A6A5BG69</accession>
<dbReference type="RefSeq" id="XP_044560700.1">
    <property type="nucleotide sequence ID" value="XM_044708826.1"/>
</dbReference>
<dbReference type="AlphaFoldDB" id="A0A6A5BG69"/>
<comment type="caution">
    <text evidence="3">The sequence shown here is derived from an EMBL/GenBank/DDBJ whole genome shotgun (WGS) entry which is preliminary data.</text>
</comment>
<keyword evidence="2" id="KW-0732">Signal</keyword>
<feature type="transmembrane region" description="Helical" evidence="1">
    <location>
        <begin position="204"/>
        <end position="226"/>
    </location>
</feature>
<feature type="chain" id="PRO_5025417210" description="Pherophorin domain-containing protein" evidence="2">
    <location>
        <begin position="28"/>
        <end position="229"/>
    </location>
</feature>
<evidence type="ECO:0000313" key="4">
    <source>
        <dbReference type="Proteomes" id="UP000444721"/>
    </source>
</evidence>
<organism evidence="3 4">
    <name type="scientific">Naegleria fowleri</name>
    <name type="common">Brain eating amoeba</name>
    <dbReference type="NCBI Taxonomy" id="5763"/>
    <lineage>
        <taxon>Eukaryota</taxon>
        <taxon>Discoba</taxon>
        <taxon>Heterolobosea</taxon>
        <taxon>Tetramitia</taxon>
        <taxon>Eutetramitia</taxon>
        <taxon>Vahlkampfiidae</taxon>
        <taxon>Naegleria</taxon>
    </lineage>
</organism>
<dbReference type="VEuPathDB" id="AmoebaDB:NfTy_053230"/>
<sequence>MSSLLFRSSSLFLLLVLSVLVSSFTFAHDGSHLDFVIDYPMVDNGTVIPLDAADYADNEVVIRFNLPRLPLGGNADDSKRIYVKFTRNDTYPSFLTFDESNSNTTSVTNCMRFRTRVGAPPRPERPSGNVYETYKNTTSMAVNVGSCDFYIEVKPGFYDPQQTSDPKCVVSFVLGKMTCDSACQSAMKTTCDAELNYEARVNHAMATTSTSGFFFAMILLMVLSFLMSF</sequence>
<keyword evidence="1" id="KW-0472">Membrane</keyword>
<feature type="signal peptide" evidence="2">
    <location>
        <begin position="1"/>
        <end position="27"/>
    </location>
</feature>
<evidence type="ECO:0000256" key="1">
    <source>
        <dbReference type="SAM" id="Phobius"/>
    </source>
</evidence>
<dbReference type="GeneID" id="68112532"/>
<gene>
    <name evidence="3" type="ORF">FDP41_005314</name>
</gene>